<evidence type="ECO:0000313" key="1">
    <source>
        <dbReference type="EMBL" id="JAA82622.1"/>
    </source>
</evidence>
<sequence length="78" mass="8891">ESTFVPTDQISKLKDKFSVELCVDDDLTIRLRANAYTSLFDMEPEEPLVQYDNTETEDAVSSISNIDKLYTPLKDTRA</sequence>
<dbReference type="AlphaFoldDB" id="S4PUP3"/>
<accession>S4PUP3</accession>
<reference evidence="1" key="1">
    <citation type="journal article" date="2013" name="BMC Genomics">
        <title>Unscrambling butterfly oogenesis.</title>
        <authorList>
            <person name="Carter J.M."/>
            <person name="Baker S.C."/>
            <person name="Pink R."/>
            <person name="Carter D.R."/>
            <person name="Collins A."/>
            <person name="Tomlin J."/>
            <person name="Gibbs M."/>
            <person name="Breuker C.J."/>
        </authorList>
    </citation>
    <scope>NUCLEOTIDE SEQUENCE</scope>
    <source>
        <tissue evidence="1">Ovary</tissue>
    </source>
</reference>
<name>S4PUP3_9NEOP</name>
<feature type="non-terminal residue" evidence="1">
    <location>
        <position position="1"/>
    </location>
</feature>
<reference evidence="1" key="2">
    <citation type="submission" date="2013-05" db="EMBL/GenBank/DDBJ databases">
        <authorList>
            <person name="Carter J.-M."/>
            <person name="Baker S.C."/>
            <person name="Pink R."/>
            <person name="Carter D.R.F."/>
            <person name="Collins A."/>
            <person name="Tomlin J."/>
            <person name="Gibbs M."/>
            <person name="Breuker C.J."/>
        </authorList>
    </citation>
    <scope>NUCLEOTIDE SEQUENCE</scope>
    <source>
        <tissue evidence="1">Ovary</tissue>
    </source>
</reference>
<protein>
    <submittedName>
        <fullName evidence="1">Uncharacterized protein</fullName>
    </submittedName>
</protein>
<feature type="non-terminal residue" evidence="1">
    <location>
        <position position="78"/>
    </location>
</feature>
<organism evidence="1">
    <name type="scientific">Pararge aegeria</name>
    <name type="common">speckled wood butterfly</name>
    <dbReference type="NCBI Taxonomy" id="116150"/>
    <lineage>
        <taxon>Eukaryota</taxon>
        <taxon>Metazoa</taxon>
        <taxon>Ecdysozoa</taxon>
        <taxon>Arthropoda</taxon>
        <taxon>Hexapoda</taxon>
        <taxon>Insecta</taxon>
        <taxon>Pterygota</taxon>
        <taxon>Neoptera</taxon>
        <taxon>Endopterygota</taxon>
        <taxon>Lepidoptera</taxon>
        <taxon>Glossata</taxon>
        <taxon>Ditrysia</taxon>
        <taxon>Papilionoidea</taxon>
        <taxon>Nymphalidae</taxon>
        <taxon>Satyrinae</taxon>
        <taxon>Satyrini</taxon>
        <taxon>Parargina</taxon>
        <taxon>Pararge</taxon>
    </lineage>
</organism>
<dbReference type="EMBL" id="GAIX01009938">
    <property type="protein sequence ID" value="JAA82622.1"/>
    <property type="molecule type" value="Transcribed_RNA"/>
</dbReference>
<proteinExistence type="predicted"/>